<name>A0A378YKS5_9BURK</name>
<gene>
    <name evidence="1" type="ORF">NCTC13160_01900</name>
</gene>
<accession>A0A378YKS5</accession>
<dbReference type="EMBL" id="UGSG01000001">
    <property type="protein sequence ID" value="SUA77353.1"/>
    <property type="molecule type" value="Genomic_DNA"/>
</dbReference>
<dbReference type="AlphaFoldDB" id="A0A378YKS5"/>
<reference evidence="1 2" key="1">
    <citation type="submission" date="2018-06" db="EMBL/GenBank/DDBJ databases">
        <authorList>
            <consortium name="Pathogen Informatics"/>
            <person name="Doyle S."/>
        </authorList>
    </citation>
    <scope>NUCLEOTIDE SEQUENCE [LARGE SCALE GENOMIC DNA]</scope>
    <source>
        <strain evidence="1 2">NCTC13160</strain>
    </source>
</reference>
<evidence type="ECO:0000313" key="2">
    <source>
        <dbReference type="Proteomes" id="UP000254573"/>
    </source>
</evidence>
<organism evidence="1 2">
    <name type="scientific">Pandoraea pnomenusa</name>
    <dbReference type="NCBI Taxonomy" id="93220"/>
    <lineage>
        <taxon>Bacteria</taxon>
        <taxon>Pseudomonadati</taxon>
        <taxon>Pseudomonadota</taxon>
        <taxon>Betaproteobacteria</taxon>
        <taxon>Burkholderiales</taxon>
        <taxon>Burkholderiaceae</taxon>
        <taxon>Pandoraea</taxon>
    </lineage>
</organism>
<evidence type="ECO:0000313" key="1">
    <source>
        <dbReference type="EMBL" id="SUA77353.1"/>
    </source>
</evidence>
<proteinExistence type="predicted"/>
<sequence>MPSLGEMKTSMAGIDMAGAAEMDAGYHRAIRSDPYGLAAFAPRGLNSVRLRIPERDADARGCL</sequence>
<protein>
    <submittedName>
        <fullName evidence="1">Uncharacterized protein</fullName>
    </submittedName>
</protein>
<dbReference type="Proteomes" id="UP000254573">
    <property type="component" value="Unassembled WGS sequence"/>
</dbReference>